<dbReference type="Pfam" id="PF23247">
    <property type="entry name" value="LRR_RPS2"/>
    <property type="match status" value="1"/>
</dbReference>
<dbReference type="Proteomes" id="UP001164929">
    <property type="component" value="Chromosome 1"/>
</dbReference>
<protein>
    <recommendedName>
        <fullName evidence="2">Disease resistance protein At4g27190-like leucine-rich repeats domain-containing protein</fullName>
    </recommendedName>
</protein>
<comment type="caution">
    <text evidence="3">The sequence shown here is derived from an EMBL/GenBank/DDBJ whole genome shotgun (WGS) entry which is preliminary data.</text>
</comment>
<evidence type="ECO:0000313" key="3">
    <source>
        <dbReference type="EMBL" id="KAJ7014922.1"/>
    </source>
</evidence>
<keyword evidence="1" id="KW-0611">Plant defense</keyword>
<dbReference type="EMBL" id="JAQIZT010000001">
    <property type="protein sequence ID" value="KAJ7014922.1"/>
    <property type="molecule type" value="Genomic_DNA"/>
</dbReference>
<sequence>MVTVSSCKSLEEVFELGEENELLSSLTQLWLQRLPELKCIWKGPTRHLSLQSLAHLKLDYLDKLTFIFTQSLAHSLPKLERLEISKCGELKHIIREEDGEREIIRESPGFPKLKSIIIKECGKLEYVFPVSGSLTLQSIPQLETLEIRDCHELKHIIREEDAEKLKTIIIKKCGKLEYVFPVSVSLSDQASPINVWKEIVLPNLKELSLEQLSSIVCFSFGWCDYFLFPRLEKLNVHQCPKLTTKFATTPDGSTSAQSEVLLI</sequence>
<dbReference type="SUPFAM" id="SSF52047">
    <property type="entry name" value="RNI-like"/>
    <property type="match status" value="1"/>
</dbReference>
<reference evidence="3 4" key="1">
    <citation type="journal article" date="2023" name="Mol. Ecol. Resour.">
        <title>Chromosome-level genome assembly of a triploid poplar Populus alba 'Berolinensis'.</title>
        <authorList>
            <person name="Chen S."/>
            <person name="Yu Y."/>
            <person name="Wang X."/>
            <person name="Wang S."/>
            <person name="Zhang T."/>
            <person name="Zhou Y."/>
            <person name="He R."/>
            <person name="Meng N."/>
            <person name="Wang Y."/>
            <person name="Liu W."/>
            <person name="Liu Z."/>
            <person name="Liu J."/>
            <person name="Guo Q."/>
            <person name="Huang H."/>
            <person name="Sederoff R.R."/>
            <person name="Wang G."/>
            <person name="Qu G."/>
            <person name="Chen S."/>
        </authorList>
    </citation>
    <scope>NUCLEOTIDE SEQUENCE [LARGE SCALE GENOMIC DNA]</scope>
    <source>
        <strain evidence="3">SC-2020</strain>
    </source>
</reference>
<dbReference type="PANTHER" id="PTHR33463">
    <property type="entry name" value="NB-ARC DOMAIN-CONTAINING PROTEIN-RELATED"/>
    <property type="match status" value="1"/>
</dbReference>
<accession>A0AAD6RVU0</accession>
<dbReference type="InterPro" id="IPR057135">
    <property type="entry name" value="At4g27190-like_LRR"/>
</dbReference>
<dbReference type="InterPro" id="IPR050905">
    <property type="entry name" value="Plant_NBS-LRR"/>
</dbReference>
<feature type="domain" description="Disease resistance protein At4g27190-like leucine-rich repeats" evidence="2">
    <location>
        <begin position="3"/>
        <end position="88"/>
    </location>
</feature>
<proteinExistence type="predicted"/>
<evidence type="ECO:0000256" key="1">
    <source>
        <dbReference type="ARBA" id="ARBA00022821"/>
    </source>
</evidence>
<keyword evidence="4" id="KW-1185">Reference proteome</keyword>
<dbReference type="AlphaFoldDB" id="A0AAD6RVU0"/>
<evidence type="ECO:0000259" key="2">
    <source>
        <dbReference type="Pfam" id="PF23247"/>
    </source>
</evidence>
<name>A0AAD6RVU0_9ROSI</name>
<dbReference type="InterPro" id="IPR032675">
    <property type="entry name" value="LRR_dom_sf"/>
</dbReference>
<dbReference type="Gene3D" id="3.80.10.10">
    <property type="entry name" value="Ribonuclease Inhibitor"/>
    <property type="match status" value="2"/>
</dbReference>
<gene>
    <name evidence="3" type="ORF">NC653_004274</name>
</gene>
<organism evidence="3 4">
    <name type="scientific">Populus alba x Populus x berolinensis</name>
    <dbReference type="NCBI Taxonomy" id="444605"/>
    <lineage>
        <taxon>Eukaryota</taxon>
        <taxon>Viridiplantae</taxon>
        <taxon>Streptophyta</taxon>
        <taxon>Embryophyta</taxon>
        <taxon>Tracheophyta</taxon>
        <taxon>Spermatophyta</taxon>
        <taxon>Magnoliopsida</taxon>
        <taxon>eudicotyledons</taxon>
        <taxon>Gunneridae</taxon>
        <taxon>Pentapetalae</taxon>
        <taxon>rosids</taxon>
        <taxon>fabids</taxon>
        <taxon>Malpighiales</taxon>
        <taxon>Salicaceae</taxon>
        <taxon>Saliceae</taxon>
        <taxon>Populus</taxon>
    </lineage>
</organism>
<evidence type="ECO:0000313" key="4">
    <source>
        <dbReference type="Proteomes" id="UP001164929"/>
    </source>
</evidence>